<feature type="signal peptide" evidence="5">
    <location>
        <begin position="1"/>
        <end position="22"/>
    </location>
</feature>
<dbReference type="Pfam" id="PF00593">
    <property type="entry name" value="TonB_dep_Rec_b-barrel"/>
    <property type="match status" value="1"/>
</dbReference>
<feature type="domain" description="TonB-dependent receptor-like beta-barrel" evidence="6">
    <location>
        <begin position="495"/>
        <end position="953"/>
    </location>
</feature>
<dbReference type="Proteomes" id="UP001208540">
    <property type="component" value="Unassembled WGS sequence"/>
</dbReference>
<comment type="subcellular location">
    <subcellularLocation>
        <location evidence="1 4">Cell outer membrane</location>
    </subcellularLocation>
</comment>
<evidence type="ECO:0000313" key="9">
    <source>
        <dbReference type="EMBL" id="MCW7528998.1"/>
    </source>
</evidence>
<dbReference type="PANTHER" id="PTHR40980">
    <property type="entry name" value="PLUG DOMAIN-CONTAINING PROTEIN"/>
    <property type="match status" value="1"/>
</dbReference>
<dbReference type="InterPro" id="IPR037066">
    <property type="entry name" value="Plug_dom_sf"/>
</dbReference>
<dbReference type="InterPro" id="IPR012910">
    <property type="entry name" value="Plug_dom"/>
</dbReference>
<keyword evidence="4" id="KW-0798">TonB box</keyword>
<evidence type="ECO:0000259" key="6">
    <source>
        <dbReference type="Pfam" id="PF00593"/>
    </source>
</evidence>
<keyword evidence="5" id="KW-0732">Signal</keyword>
<sequence>MKHFITFLLGTILISTTLTAQATGSISGVIIDSENGEAVFGATIVVRSEKKFAKTDFDGKYSLALPPGSYDVEFQMYGYGPQRRNITVSAGKNQSVNVTFGAQTLETVEVKDRSLNNTESAMLALQRKSAGVSDGISQEAIKKSPDSNAGDVVRRVTGITLVGGKYVFVRGLGERYSNTVLNEVLIPSTEPDKRVVPLDIFPSTMIKNIRVLKTFVPEDPAEFSGGLVKIETQEYPDSFQMSAGLGIGRNMNTTGKEFKTLDAVDFLGRPNSDYKLPGIVNSLPSTMPLEPGNRFGGLPPDFVNLAATSFNQQWTPDTGKAGYDKNVNFSVGNTFKLTESGQRLGILFGVMKSEEYRFKDEKSGRYIRNNIGGVELKETTYLQSIQTQDSKIYNKDTNFATNLNLSYELTKGQQIYLKNLYTIASDTMVRDSFGQNFIDSFDFISQTGMVTSRGLFNTVLGGDHALQFGSMARPHKIEWNLAYALANRDEPNLTQQVWRRANPANFTEPYFKLGNNPDGTRFFSTSEDTVRQANLKYTIPFEQWNGLKSELKVGGMALDRFKSFSFREFGNKSNIGTQTADYWPVPGEIGYNPTQYIRNSTGVANKTFSERQIEQNAYDAEQKLHAQFAQVDMPLMPKLRFVGGVRFEDSFQKVKTFRTRDTASLSNVDYGCDIQNEDVRVALIRSNVCNQDNNGIGVLRNQDRLPSANMVWEMHKDMNLRFGYTQTLTRPDLRELSPFGFTPYFGADRIFGNPNLRRSYIHNYDVRYEYYITNTDYFGIGAFYKHMSNPIEMVGLPRAGGISFNFSYTNAKEATIEGVEFDYRKEFFDKFRVETNVFLIKSHVQVIPWENITFIRAGIVDRLNQTATYDPTNISRRLQGQSDYVFNLKFDYFLTSKKNQTLGVYYNFFGDRIYSVGTDGNPDAIEKGVGLTDIVYTFKHDDRLDFKAAAKNIFDTRFKVYQRSELTGEDLLFYSYRMGVTFTVAATYKFF</sequence>
<keyword evidence="11" id="KW-1185">Reference proteome</keyword>
<comment type="caution">
    <text evidence="9">The sequence shown here is derived from an EMBL/GenBank/DDBJ whole genome shotgun (WGS) entry which is preliminary data.</text>
</comment>
<keyword evidence="2 4" id="KW-0472">Membrane</keyword>
<comment type="similarity">
    <text evidence="4">Belongs to the TonB-dependent receptor family.</text>
</comment>
<accession>A0AAW5VHJ3</accession>
<evidence type="ECO:0000259" key="7">
    <source>
        <dbReference type="Pfam" id="PF07715"/>
    </source>
</evidence>
<dbReference type="PANTHER" id="PTHR40980:SF5">
    <property type="entry name" value="TONB-DEPENDENT RECEPTOR"/>
    <property type="match status" value="1"/>
</dbReference>
<evidence type="ECO:0000256" key="2">
    <source>
        <dbReference type="ARBA" id="ARBA00023136"/>
    </source>
</evidence>
<dbReference type="GO" id="GO:0009279">
    <property type="term" value="C:cell outer membrane"/>
    <property type="evidence" value="ECO:0007669"/>
    <property type="project" value="UniProtKB-SubCell"/>
</dbReference>
<dbReference type="RefSeq" id="WP_265350490.1">
    <property type="nucleotide sequence ID" value="NZ_JAMQPL010000001.1"/>
</dbReference>
<dbReference type="Proteomes" id="UP001208912">
    <property type="component" value="Unassembled WGS sequence"/>
</dbReference>
<reference evidence="9 11" key="1">
    <citation type="submission" date="2022-06" db="EMBL/GenBank/DDBJ databases">
        <title>Leptospira isolates from biofilms formed at urban environments.</title>
        <authorList>
            <person name="Ribeiro P.S."/>
            <person name="Sousa T."/>
            <person name="Carvalho N."/>
            <person name="Aburjaile F."/>
            <person name="Neves F."/>
            <person name="Oliveira D."/>
            <person name="Blanco L."/>
            <person name="Lima J."/>
            <person name="Costa F."/>
            <person name="Brenig B."/>
            <person name="Soares S."/>
            <person name="Ramos R."/>
            <person name="Goes-Neto A."/>
            <person name="Matiuzzi M."/>
            <person name="Azevedo V."/>
            <person name="Ristow P."/>
        </authorList>
    </citation>
    <scope>NUCLEOTIDE SEQUENCE</scope>
    <source>
        <strain evidence="8 11">VSF19</strain>
        <strain evidence="9">VSF20</strain>
    </source>
</reference>
<dbReference type="Gene3D" id="2.60.40.1120">
    <property type="entry name" value="Carboxypeptidase-like, regulatory domain"/>
    <property type="match status" value="1"/>
</dbReference>
<gene>
    <name evidence="8" type="ORF">ND861_02120</name>
    <name evidence="9" type="ORF">ND862_02120</name>
</gene>
<dbReference type="EMBL" id="JAMQPL010000001">
    <property type="protein sequence ID" value="MCW7528998.1"/>
    <property type="molecule type" value="Genomic_DNA"/>
</dbReference>
<feature type="domain" description="TonB-dependent receptor plug" evidence="7">
    <location>
        <begin position="127"/>
        <end position="213"/>
    </location>
</feature>
<dbReference type="InterPro" id="IPR036942">
    <property type="entry name" value="Beta-barrel_TonB_sf"/>
</dbReference>
<evidence type="ECO:0000313" key="10">
    <source>
        <dbReference type="Proteomes" id="UP001208540"/>
    </source>
</evidence>
<organism evidence="9 10">
    <name type="scientific">Leptospira soteropolitanensis</name>
    <dbReference type="NCBI Taxonomy" id="2950025"/>
    <lineage>
        <taxon>Bacteria</taxon>
        <taxon>Pseudomonadati</taxon>
        <taxon>Spirochaetota</taxon>
        <taxon>Spirochaetia</taxon>
        <taxon>Leptospirales</taxon>
        <taxon>Leptospiraceae</taxon>
        <taxon>Leptospira</taxon>
    </lineage>
</organism>
<name>A0AAW5VHJ3_9LEPT</name>
<dbReference type="EMBL" id="JAMQPM010000001">
    <property type="protein sequence ID" value="MCW7525131.1"/>
    <property type="molecule type" value="Genomic_DNA"/>
</dbReference>
<evidence type="ECO:0000256" key="3">
    <source>
        <dbReference type="ARBA" id="ARBA00023237"/>
    </source>
</evidence>
<evidence type="ECO:0000256" key="5">
    <source>
        <dbReference type="SAM" id="SignalP"/>
    </source>
</evidence>
<dbReference type="SUPFAM" id="SSF56935">
    <property type="entry name" value="Porins"/>
    <property type="match status" value="1"/>
</dbReference>
<evidence type="ECO:0000256" key="1">
    <source>
        <dbReference type="ARBA" id="ARBA00004442"/>
    </source>
</evidence>
<dbReference type="Pfam" id="PF13620">
    <property type="entry name" value="CarboxypepD_reg"/>
    <property type="match status" value="1"/>
</dbReference>
<evidence type="ECO:0000313" key="8">
    <source>
        <dbReference type="EMBL" id="MCW7525131.1"/>
    </source>
</evidence>
<evidence type="ECO:0000313" key="11">
    <source>
        <dbReference type="Proteomes" id="UP001208912"/>
    </source>
</evidence>
<keyword evidence="9" id="KW-0675">Receptor</keyword>
<proteinExistence type="inferred from homology"/>
<dbReference type="InterPro" id="IPR008969">
    <property type="entry name" value="CarboxyPept-like_regulatory"/>
</dbReference>
<dbReference type="InterPro" id="IPR000531">
    <property type="entry name" value="Beta-barrel_TonB"/>
</dbReference>
<keyword evidence="3" id="KW-0998">Cell outer membrane</keyword>
<protein>
    <submittedName>
        <fullName evidence="9">TonB-dependent receptor</fullName>
    </submittedName>
</protein>
<dbReference type="Gene3D" id="2.40.170.20">
    <property type="entry name" value="TonB-dependent receptor, beta-barrel domain"/>
    <property type="match status" value="1"/>
</dbReference>
<feature type="chain" id="PRO_5043386437" evidence="5">
    <location>
        <begin position="23"/>
        <end position="991"/>
    </location>
</feature>
<dbReference type="Pfam" id="PF07715">
    <property type="entry name" value="Plug"/>
    <property type="match status" value="1"/>
</dbReference>
<dbReference type="AlphaFoldDB" id="A0AAW5VHJ3"/>
<dbReference type="SUPFAM" id="SSF49464">
    <property type="entry name" value="Carboxypeptidase regulatory domain-like"/>
    <property type="match status" value="1"/>
</dbReference>
<evidence type="ECO:0000256" key="4">
    <source>
        <dbReference type="RuleBase" id="RU003357"/>
    </source>
</evidence>
<dbReference type="Gene3D" id="2.170.130.10">
    <property type="entry name" value="TonB-dependent receptor, plug domain"/>
    <property type="match status" value="1"/>
</dbReference>